<comment type="caution">
    <text evidence="2">The sequence shown here is derived from an EMBL/GenBank/DDBJ whole genome shotgun (WGS) entry which is preliminary data.</text>
</comment>
<gene>
    <name evidence="2" type="ORF">IWQ60_010752</name>
</gene>
<reference evidence="2" key="1">
    <citation type="submission" date="2022-07" db="EMBL/GenBank/DDBJ databases">
        <title>Phylogenomic reconstructions and comparative analyses of Kickxellomycotina fungi.</title>
        <authorList>
            <person name="Reynolds N.K."/>
            <person name="Stajich J.E."/>
            <person name="Barry K."/>
            <person name="Grigoriev I.V."/>
            <person name="Crous P."/>
            <person name="Smith M.E."/>
        </authorList>
    </citation>
    <scope>NUCLEOTIDE SEQUENCE</scope>
    <source>
        <strain evidence="2">RSA 861</strain>
    </source>
</reference>
<evidence type="ECO:0000313" key="2">
    <source>
        <dbReference type="EMBL" id="KAJ1910246.1"/>
    </source>
</evidence>
<accession>A0A9W7ZKA6</accession>
<evidence type="ECO:0000313" key="3">
    <source>
        <dbReference type="Proteomes" id="UP001150569"/>
    </source>
</evidence>
<dbReference type="InterPro" id="IPR040720">
    <property type="entry name" value="GH81_C"/>
</dbReference>
<organism evidence="2 3">
    <name type="scientific">Tieghemiomyces parasiticus</name>
    <dbReference type="NCBI Taxonomy" id="78921"/>
    <lineage>
        <taxon>Eukaryota</taxon>
        <taxon>Fungi</taxon>
        <taxon>Fungi incertae sedis</taxon>
        <taxon>Zoopagomycota</taxon>
        <taxon>Kickxellomycotina</taxon>
        <taxon>Dimargaritomycetes</taxon>
        <taxon>Dimargaritales</taxon>
        <taxon>Dimargaritaceae</taxon>
        <taxon>Tieghemiomyces</taxon>
    </lineage>
</organism>
<dbReference type="Proteomes" id="UP001150569">
    <property type="component" value="Unassembled WGS sequence"/>
</dbReference>
<dbReference type="EMBL" id="JANBPT010001076">
    <property type="protein sequence ID" value="KAJ1910246.1"/>
    <property type="molecule type" value="Genomic_DNA"/>
</dbReference>
<dbReference type="AlphaFoldDB" id="A0A9W7ZKA6"/>
<dbReference type="Pfam" id="PF17652">
    <property type="entry name" value="Glyco_hydro81C"/>
    <property type="match status" value="1"/>
</dbReference>
<keyword evidence="3" id="KW-1185">Reference proteome</keyword>
<feature type="domain" description="Glycosyl hydrolase family 81 C-terminal" evidence="1">
    <location>
        <begin position="165"/>
        <end position="265"/>
    </location>
</feature>
<name>A0A9W7ZKA6_9FUNG</name>
<proteinExistence type="predicted"/>
<sequence length="269" mass="30080">MQNRFHAPTFLTGTSGYVALKGAMAAVLGDVWYERIGPADTDTLKNFMETNQFPAKPIDVAFTSPTGYNPLDEINRDLRRLVIELTGPKAGQSPRGKLDRFMVILDKWFSPETKPESVPDFGTEDDVWDVGYERRRGLGRGLIVWASMQVAQHVSSRKRKATEKLDGAAWLTEHSGALKQLIDDYITIEPSHSEGPTYHGMDFYEGHASLPGTLVDSFDISLTTVSEALMAYYGAYMYGKYDGNTELEGRALLLMDAQVATFLYYHTRS</sequence>
<protein>
    <recommendedName>
        <fullName evidence="1">Glycosyl hydrolase family 81 C-terminal domain-containing protein</fullName>
    </recommendedName>
</protein>
<evidence type="ECO:0000259" key="1">
    <source>
        <dbReference type="Pfam" id="PF17652"/>
    </source>
</evidence>